<keyword evidence="2" id="KW-1185">Reference proteome</keyword>
<dbReference type="AlphaFoldDB" id="A0A4S4LZX0"/>
<name>A0A4S4LZX0_9APHY</name>
<evidence type="ECO:0000313" key="1">
    <source>
        <dbReference type="EMBL" id="THH18075.1"/>
    </source>
</evidence>
<evidence type="ECO:0000313" key="2">
    <source>
        <dbReference type="Proteomes" id="UP000308730"/>
    </source>
</evidence>
<comment type="caution">
    <text evidence="1">The sequence shown here is derived from an EMBL/GenBank/DDBJ whole genome shotgun (WGS) entry which is preliminary data.</text>
</comment>
<dbReference type="EMBL" id="SGPM01000612">
    <property type="protein sequence ID" value="THH18075.1"/>
    <property type="molecule type" value="Genomic_DNA"/>
</dbReference>
<protein>
    <submittedName>
        <fullName evidence="1">Uncharacterized protein</fullName>
    </submittedName>
</protein>
<dbReference type="Proteomes" id="UP000308730">
    <property type="component" value="Unassembled WGS sequence"/>
</dbReference>
<organism evidence="1 2">
    <name type="scientific">Antrodiella citrinella</name>
    <dbReference type="NCBI Taxonomy" id="2447956"/>
    <lineage>
        <taxon>Eukaryota</taxon>
        <taxon>Fungi</taxon>
        <taxon>Dikarya</taxon>
        <taxon>Basidiomycota</taxon>
        <taxon>Agaricomycotina</taxon>
        <taxon>Agaricomycetes</taxon>
        <taxon>Polyporales</taxon>
        <taxon>Steccherinaceae</taxon>
        <taxon>Antrodiella</taxon>
    </lineage>
</organism>
<gene>
    <name evidence="1" type="ORF">EUX98_g9018</name>
</gene>
<sequence>MPFIGNLDFYTFNEDEKALLYAAAQIDQALKDRPTSGKDPCWEQCIKEVL</sequence>
<reference evidence="1 2" key="1">
    <citation type="submission" date="2019-02" db="EMBL/GenBank/DDBJ databases">
        <title>Genome sequencing of the rare red list fungi Antrodiella citrinella (Flaviporus citrinellus).</title>
        <authorList>
            <person name="Buettner E."/>
            <person name="Kellner H."/>
        </authorList>
    </citation>
    <scope>NUCLEOTIDE SEQUENCE [LARGE SCALE GENOMIC DNA]</scope>
    <source>
        <strain evidence="1 2">DSM 108506</strain>
    </source>
</reference>
<proteinExistence type="predicted"/>
<feature type="non-terminal residue" evidence="1">
    <location>
        <position position="50"/>
    </location>
</feature>
<accession>A0A4S4LZX0</accession>